<organism evidence="1 2">
    <name type="scientific">Talaromyces stipitatus (strain ATCC 10500 / CBS 375.48 / QM 6759 / NRRL 1006)</name>
    <name type="common">Penicillium stipitatum</name>
    <dbReference type="NCBI Taxonomy" id="441959"/>
    <lineage>
        <taxon>Eukaryota</taxon>
        <taxon>Fungi</taxon>
        <taxon>Dikarya</taxon>
        <taxon>Ascomycota</taxon>
        <taxon>Pezizomycotina</taxon>
        <taxon>Eurotiomycetes</taxon>
        <taxon>Eurotiomycetidae</taxon>
        <taxon>Eurotiales</taxon>
        <taxon>Trichocomaceae</taxon>
        <taxon>Talaromyces</taxon>
        <taxon>Talaromyces sect. Talaromyces</taxon>
    </lineage>
</organism>
<keyword evidence="2" id="KW-1185">Reference proteome</keyword>
<evidence type="ECO:0000313" key="1">
    <source>
        <dbReference type="EMBL" id="EED22488.1"/>
    </source>
</evidence>
<dbReference type="HOGENOM" id="CLU_2623681_0_0_1"/>
<sequence>MGPKRGKKGTPWPEPWFADDPDIRAYVAAAIKDLEALKKHQEALKIGMPQNAPVFAQLPASMNVTHTGWLLSEYKIKE</sequence>
<evidence type="ECO:0000313" key="2">
    <source>
        <dbReference type="Proteomes" id="UP000001745"/>
    </source>
</evidence>
<dbReference type="Proteomes" id="UP000001745">
    <property type="component" value="Unassembled WGS sequence"/>
</dbReference>
<gene>
    <name evidence="1" type="ORF">TSTA_059860</name>
</gene>
<dbReference type="PhylomeDB" id="B8LTB4"/>
<reference evidence="2" key="1">
    <citation type="journal article" date="2015" name="Genome Announc.">
        <title>Genome sequence of the AIDS-associated pathogen Penicillium marneffei (ATCC18224) and its near taxonomic relative Talaromyces stipitatus (ATCC10500).</title>
        <authorList>
            <person name="Nierman W.C."/>
            <person name="Fedorova-Abrams N.D."/>
            <person name="Andrianopoulos A."/>
        </authorList>
    </citation>
    <scope>NUCLEOTIDE SEQUENCE [LARGE SCALE GENOMIC DNA]</scope>
    <source>
        <strain evidence="2">ATCC 10500 / CBS 375.48 / QM 6759 / NRRL 1006</strain>
    </source>
</reference>
<name>B8LTB4_TALSN</name>
<dbReference type="OrthoDB" id="4226811at2759"/>
<dbReference type="VEuPathDB" id="FungiDB:TSTA_059860"/>
<dbReference type="InParanoid" id="B8LTB4"/>
<accession>B8LTB4</accession>
<dbReference type="RefSeq" id="XP_002339875.1">
    <property type="nucleotide sequence ID" value="XM_002339834.1"/>
</dbReference>
<dbReference type="AlphaFoldDB" id="B8LTB4"/>
<proteinExistence type="predicted"/>
<dbReference type="EMBL" id="EQ962652">
    <property type="protein sequence ID" value="EED22488.1"/>
    <property type="molecule type" value="Genomic_DNA"/>
</dbReference>
<protein>
    <submittedName>
        <fullName evidence="1">Uncharacterized protein</fullName>
    </submittedName>
</protein>
<dbReference type="GeneID" id="8104714"/>